<keyword evidence="10" id="KW-1185">Reference proteome</keyword>
<evidence type="ECO:0000256" key="1">
    <source>
        <dbReference type="ARBA" id="ARBA00004651"/>
    </source>
</evidence>
<dbReference type="PANTHER" id="PTHR31686:SF1">
    <property type="entry name" value="SULFITE EFFLUX PUMP SSU1"/>
    <property type="match status" value="1"/>
</dbReference>
<dbReference type="Pfam" id="PF03595">
    <property type="entry name" value="SLAC1"/>
    <property type="match status" value="1"/>
</dbReference>
<organism evidence="9 10">
    <name type="scientific">Methanothermococcus okinawensis (strain DSM 14208 / JCM 11175 / IH1)</name>
    <dbReference type="NCBI Taxonomy" id="647113"/>
    <lineage>
        <taxon>Archaea</taxon>
        <taxon>Methanobacteriati</taxon>
        <taxon>Methanobacteriota</taxon>
        <taxon>Methanomada group</taxon>
        <taxon>Methanococci</taxon>
        <taxon>Methanococcales</taxon>
        <taxon>Methanococcaceae</taxon>
        <taxon>Methanothermococcus</taxon>
    </lineage>
</organism>
<dbReference type="EMBL" id="CP002792">
    <property type="protein sequence ID" value="AEH06167.1"/>
    <property type="molecule type" value="Genomic_DNA"/>
</dbReference>
<sequence length="354" mass="40819">MDKRGEKMLEACESKWDIIKNFIPSWFAAIMGTGILAITSHMYAMYLPILNTVAVYLVYFNVFLFILFSIPWTLRWIIFPKNAKADLNHPVLSAFYPTFAVSMLVLASDFFTILHNIYWSKIFWILGALSMIVFSIIVPFQMFKSENIKLDHVNPGWYIPPVGLIVIPIAGGLLAPHFTGLLHELAVITNFFGWGAGFFLYLAILAIVFYRFMLHHPLPSTLAPTVWINLGPIGAGIIALINIVHNTPIIHIKDPYYIFSFIFWGFGLWWAIMAIVMTLHYIKNLKLPYGMPWWAFIFPLGAYVGSTYYIYNLFHYNIVNYIGFGLYWLLFFFWAITLIKTAISTYHGYPFKGH</sequence>
<evidence type="ECO:0000256" key="5">
    <source>
        <dbReference type="ARBA" id="ARBA00022692"/>
    </source>
</evidence>
<keyword evidence="6 8" id="KW-1133">Transmembrane helix</keyword>
<feature type="transmembrane region" description="Helical" evidence="8">
    <location>
        <begin position="318"/>
        <end position="339"/>
    </location>
</feature>
<feature type="transmembrane region" description="Helical" evidence="8">
    <location>
        <begin position="225"/>
        <end position="244"/>
    </location>
</feature>
<dbReference type="KEGG" id="mok:Metok_0174"/>
<evidence type="ECO:0000313" key="9">
    <source>
        <dbReference type="EMBL" id="AEH06167.1"/>
    </source>
</evidence>
<dbReference type="Gene3D" id="1.50.10.150">
    <property type="entry name" value="Voltage-dependent anion channel"/>
    <property type="match status" value="1"/>
</dbReference>
<feature type="transmembrane region" description="Helical" evidence="8">
    <location>
        <begin position="53"/>
        <end position="74"/>
    </location>
</feature>
<dbReference type="InterPro" id="IPR004695">
    <property type="entry name" value="SLAC1/Mae1/Ssu1/TehA"/>
</dbReference>
<dbReference type="InterPro" id="IPR051629">
    <property type="entry name" value="Sulfite_efflux_TDT"/>
</dbReference>
<dbReference type="AlphaFoldDB" id="F8ANA8"/>
<feature type="transmembrane region" description="Helical" evidence="8">
    <location>
        <begin position="187"/>
        <end position="213"/>
    </location>
</feature>
<dbReference type="Proteomes" id="UP000009296">
    <property type="component" value="Chromosome"/>
</dbReference>
<keyword evidence="4" id="KW-1003">Cell membrane</keyword>
<evidence type="ECO:0000256" key="3">
    <source>
        <dbReference type="ARBA" id="ARBA00022448"/>
    </source>
</evidence>
<dbReference type="eggNOG" id="arCOG04355">
    <property type="taxonomic scope" value="Archaea"/>
</dbReference>
<proteinExistence type="inferred from homology"/>
<feature type="transmembrane region" description="Helical" evidence="8">
    <location>
        <begin position="256"/>
        <end position="281"/>
    </location>
</feature>
<feature type="transmembrane region" description="Helical" evidence="8">
    <location>
        <begin position="293"/>
        <end position="311"/>
    </location>
</feature>
<evidence type="ECO:0000256" key="2">
    <source>
        <dbReference type="ARBA" id="ARBA00008566"/>
    </source>
</evidence>
<gene>
    <name evidence="9" type="ordered locus">Metok_0174</name>
</gene>
<dbReference type="InterPro" id="IPR038665">
    <property type="entry name" value="Voltage-dep_anion_channel_sf"/>
</dbReference>
<keyword evidence="7 8" id="KW-0472">Membrane</keyword>
<dbReference type="PANTHER" id="PTHR31686">
    <property type="match status" value="1"/>
</dbReference>
<evidence type="ECO:0000256" key="8">
    <source>
        <dbReference type="SAM" id="Phobius"/>
    </source>
</evidence>
<evidence type="ECO:0000256" key="4">
    <source>
        <dbReference type="ARBA" id="ARBA00022475"/>
    </source>
</evidence>
<keyword evidence="3" id="KW-0813">Transport</keyword>
<feature type="transmembrane region" description="Helical" evidence="8">
    <location>
        <begin position="155"/>
        <end position="175"/>
    </location>
</feature>
<dbReference type="GO" id="GO:0005886">
    <property type="term" value="C:plasma membrane"/>
    <property type="evidence" value="ECO:0007669"/>
    <property type="project" value="UniProtKB-SubCell"/>
</dbReference>
<dbReference type="CDD" id="cd09321">
    <property type="entry name" value="TDT_like_3"/>
    <property type="match status" value="1"/>
</dbReference>
<dbReference type="GO" id="GO:0000319">
    <property type="term" value="F:sulfite transmembrane transporter activity"/>
    <property type="evidence" value="ECO:0007669"/>
    <property type="project" value="TreeGrafter"/>
</dbReference>
<accession>F8ANA8</accession>
<comment type="similarity">
    <text evidence="2">Belongs to the tellurite-resistance/dicarboxylate transporter (TDT) family.</text>
</comment>
<evidence type="ECO:0000256" key="6">
    <source>
        <dbReference type="ARBA" id="ARBA00022989"/>
    </source>
</evidence>
<reference evidence="9" key="1">
    <citation type="submission" date="2011-05" db="EMBL/GenBank/DDBJ databases">
        <title>Complete sequence of chromosome of Methanothermococcus okinawensis IH1.</title>
        <authorList>
            <consortium name="US DOE Joint Genome Institute"/>
            <person name="Lucas S."/>
            <person name="Han J."/>
            <person name="Lapidus A."/>
            <person name="Cheng J.-F."/>
            <person name="Goodwin L."/>
            <person name="Pitluck S."/>
            <person name="Peters L."/>
            <person name="Mikhailova N."/>
            <person name="Held B."/>
            <person name="Han C."/>
            <person name="Tapia R."/>
            <person name="Land M."/>
            <person name="Hauser L."/>
            <person name="Kyrpides N."/>
            <person name="Ivanova N."/>
            <person name="Pagani I."/>
            <person name="Sieprawska-Lupa M."/>
            <person name="Takai K."/>
            <person name="Miyazaki J."/>
            <person name="Whitman W."/>
            <person name="Woyke T."/>
        </authorList>
    </citation>
    <scope>NUCLEOTIDE SEQUENCE</scope>
    <source>
        <strain evidence="9">IH1</strain>
    </source>
</reference>
<feature type="transmembrane region" description="Helical" evidence="8">
    <location>
        <begin position="94"/>
        <end position="115"/>
    </location>
</feature>
<dbReference type="STRING" id="647113.Metok_0174"/>
<name>F8ANA8_METOI</name>
<evidence type="ECO:0000256" key="7">
    <source>
        <dbReference type="ARBA" id="ARBA00023136"/>
    </source>
</evidence>
<evidence type="ECO:0000313" key="10">
    <source>
        <dbReference type="Proteomes" id="UP000009296"/>
    </source>
</evidence>
<protein>
    <submittedName>
        <fullName evidence="9">C4-dicarboxylate transporter/malic acid transport protein</fullName>
    </submittedName>
</protein>
<comment type="subcellular location">
    <subcellularLocation>
        <location evidence="1">Cell membrane</location>
        <topology evidence="1">Multi-pass membrane protein</topology>
    </subcellularLocation>
</comment>
<feature type="transmembrane region" description="Helical" evidence="8">
    <location>
        <begin position="26"/>
        <end position="46"/>
    </location>
</feature>
<dbReference type="InterPro" id="IPR011552">
    <property type="entry name" value="TehA/Mae1"/>
</dbReference>
<keyword evidence="5 8" id="KW-0812">Transmembrane</keyword>
<dbReference type="NCBIfam" id="TIGR00816">
    <property type="entry name" value="tdt"/>
    <property type="match status" value="1"/>
</dbReference>
<feature type="transmembrane region" description="Helical" evidence="8">
    <location>
        <begin position="122"/>
        <end position="143"/>
    </location>
</feature>
<dbReference type="HOGENOM" id="CLU_030057_6_4_2"/>